<dbReference type="GO" id="GO:0005815">
    <property type="term" value="C:microtubule organizing center"/>
    <property type="evidence" value="ECO:0007669"/>
    <property type="project" value="TreeGrafter"/>
</dbReference>
<feature type="compositionally biased region" description="Acidic residues" evidence="2">
    <location>
        <begin position="845"/>
        <end position="862"/>
    </location>
</feature>
<dbReference type="CTD" id="27185"/>
<dbReference type="Proteomes" id="UP000515145">
    <property type="component" value="Chromosome 15"/>
</dbReference>
<feature type="region of interest" description="Disordered" evidence="2">
    <location>
        <begin position="190"/>
        <end position="224"/>
    </location>
</feature>
<dbReference type="OrthoDB" id="9836442at2759"/>
<dbReference type="GO" id="GO:0060271">
    <property type="term" value="P:cilium assembly"/>
    <property type="evidence" value="ECO:0007669"/>
    <property type="project" value="TreeGrafter"/>
</dbReference>
<feature type="coiled-coil region" evidence="1">
    <location>
        <begin position="433"/>
        <end position="481"/>
    </location>
</feature>
<feature type="region of interest" description="Disordered" evidence="2">
    <location>
        <begin position="402"/>
        <end position="433"/>
    </location>
</feature>
<feature type="region of interest" description="Disordered" evidence="2">
    <location>
        <begin position="143"/>
        <end position="177"/>
    </location>
</feature>
<dbReference type="RefSeq" id="XP_028279059.1">
    <property type="nucleotide sequence ID" value="XM_028423258.1"/>
</dbReference>
<feature type="region of interest" description="Disordered" evidence="2">
    <location>
        <begin position="32"/>
        <end position="100"/>
    </location>
</feature>
<feature type="compositionally biased region" description="Basic residues" evidence="2">
    <location>
        <begin position="46"/>
        <end position="55"/>
    </location>
</feature>
<evidence type="ECO:0000313" key="3">
    <source>
        <dbReference type="Proteomes" id="UP000515145"/>
    </source>
</evidence>
<dbReference type="PANTHER" id="PTHR14332:SF3">
    <property type="entry name" value="DISRUPTED IN SCHIZOPHRENIA 1 PROTEIN"/>
    <property type="match status" value="1"/>
</dbReference>
<proteinExistence type="predicted"/>
<feature type="region of interest" description="Disordered" evidence="2">
    <location>
        <begin position="816"/>
        <end position="862"/>
    </location>
</feature>
<keyword evidence="3" id="KW-1185">Reference proteome</keyword>
<feature type="compositionally biased region" description="Polar residues" evidence="2">
    <location>
        <begin position="143"/>
        <end position="170"/>
    </location>
</feature>
<dbReference type="InParanoid" id="A0A6P7JQ53"/>
<dbReference type="AlphaFoldDB" id="A0A6P7JQ53"/>
<dbReference type="GO" id="GO:0005874">
    <property type="term" value="C:microtubule"/>
    <property type="evidence" value="ECO:0007669"/>
    <property type="project" value="TreeGrafter"/>
</dbReference>
<dbReference type="GeneID" id="114447154"/>
<keyword evidence="1" id="KW-0175">Coiled coil</keyword>
<dbReference type="GO" id="GO:0001764">
    <property type="term" value="P:neuron migration"/>
    <property type="evidence" value="ECO:0007669"/>
    <property type="project" value="TreeGrafter"/>
</dbReference>
<gene>
    <name evidence="4" type="primary">disc1</name>
</gene>
<dbReference type="PANTHER" id="PTHR14332">
    <property type="entry name" value="DISRUPTED IN SCHIZOPHRENIA 1 PROTEIN"/>
    <property type="match status" value="1"/>
</dbReference>
<feature type="compositionally biased region" description="Acidic residues" evidence="2">
    <location>
        <begin position="819"/>
        <end position="836"/>
    </location>
</feature>
<organism evidence="3 4">
    <name type="scientific">Parambassis ranga</name>
    <name type="common">Indian glassy fish</name>
    <dbReference type="NCBI Taxonomy" id="210632"/>
    <lineage>
        <taxon>Eukaryota</taxon>
        <taxon>Metazoa</taxon>
        <taxon>Chordata</taxon>
        <taxon>Craniata</taxon>
        <taxon>Vertebrata</taxon>
        <taxon>Euteleostomi</taxon>
        <taxon>Actinopterygii</taxon>
        <taxon>Neopterygii</taxon>
        <taxon>Teleostei</taxon>
        <taxon>Neoteleostei</taxon>
        <taxon>Acanthomorphata</taxon>
        <taxon>Ovalentaria</taxon>
        <taxon>Ambassidae</taxon>
        <taxon>Parambassis</taxon>
    </lineage>
</organism>
<sequence length="862" mass="97123">MRSPAFLCSLAEALSETNRTPCLTAQRRASLISKGGRASGTAGSCGRKRLHRRPGYMRGEQSRQQSASYRQEEEEEEEDEEEEEQRTACIRNGKSGAASAHRLTPATDVALMNQHQPDERTCSSWNSTSFLCSGTRPLSHVNCSPANRTSSHVGPSSLPQRELRLSQSPALESDPEVSFNSSFSFIQQSLSSSQNTGTPLREPEPLIKGPNLPQTKPETVSSEHNVSKQSTVVQLLHTSAPGSQVQREELALGGRFWRECLWNSKEEASHLSDCDSRSLDIEVTSSLSVDSDTASASSVTSGYDSATPASEGWESLVKKYEGVLQDCLQNNRTHTKIESMMLKLQRLQQKAILEDDYDTAERFGKKLEELCRERGALKLGLPSRQPSVALFLERLRQVVHSALQRTDSSQRREGAEPDAAERSDSSQPPLQRREHLIKEKRQVEEEITELQQKLAELKNRSRCLEQQIQQEEQQVEVEELEGSVLRSCSVAQLRDMSRTLQDLVTCENRMQISVSPPPSMLRLQEQEQALNLSVKEATAKVVMSQRLGSSLRRKVSETETQLLALHEAKLAAISGNDFGSAKELKAEMKVVYLERDRLEALAKRLHSLSSGSSQELARMKEQQQQLRQELEQKEAQHERQLKENTTKYIELLEDRLHSCGCPGLERIWEADLEACHLFLRGLQLRTPSCSGVDVEDVPAAAVCPPAQPCTKEEEDCAMLTALGGRWGPEANLQNSEFTKKLEEFLFCMEDNHHEDGCSEAETTDLTERCELISDRLMTLEDELQTAILNRDQALTQSLEKEVQEVKSTLQTMLAQLKVEEEEEEEVEEEEEEDEEMTDHMKNGIEEEEEEEEDQYFSDSWDI</sequence>
<feature type="region of interest" description="Disordered" evidence="2">
    <location>
        <begin position="612"/>
        <end position="639"/>
    </location>
</feature>
<accession>A0A6P7JQ53</accession>
<evidence type="ECO:0000256" key="1">
    <source>
        <dbReference type="SAM" id="Coils"/>
    </source>
</evidence>
<dbReference type="InterPro" id="IPR026081">
    <property type="entry name" value="DISC1"/>
</dbReference>
<reference evidence="4" key="1">
    <citation type="submission" date="2025-08" db="UniProtKB">
        <authorList>
            <consortium name="RefSeq"/>
        </authorList>
    </citation>
    <scope>IDENTIFICATION</scope>
</reference>
<protein>
    <submittedName>
        <fullName evidence="4">Disrupted in schizophrenia 1 protein isoform X1</fullName>
    </submittedName>
</protein>
<feature type="compositionally biased region" description="Acidic residues" evidence="2">
    <location>
        <begin position="72"/>
        <end position="84"/>
    </location>
</feature>
<name>A0A6P7JQ53_9TELE</name>
<dbReference type="GO" id="GO:0045111">
    <property type="term" value="C:intermediate filament cytoskeleton"/>
    <property type="evidence" value="ECO:0007669"/>
    <property type="project" value="TreeGrafter"/>
</dbReference>
<feature type="compositionally biased region" description="Basic and acidic residues" evidence="2">
    <location>
        <begin position="408"/>
        <end position="424"/>
    </location>
</feature>
<evidence type="ECO:0000256" key="2">
    <source>
        <dbReference type="SAM" id="MobiDB-lite"/>
    </source>
</evidence>
<feature type="compositionally biased region" description="Polar residues" evidence="2">
    <location>
        <begin position="212"/>
        <end position="224"/>
    </location>
</feature>
<evidence type="ECO:0000313" key="4">
    <source>
        <dbReference type="RefSeq" id="XP_028279059.1"/>
    </source>
</evidence>
<feature type="compositionally biased region" description="Basic and acidic residues" evidence="2">
    <location>
        <begin position="628"/>
        <end position="639"/>
    </location>
</feature>